<dbReference type="CDD" id="cd07817">
    <property type="entry name" value="SRPBCC_8"/>
    <property type="match status" value="1"/>
</dbReference>
<dbReference type="InterPro" id="IPR023393">
    <property type="entry name" value="START-like_dom_sf"/>
</dbReference>
<feature type="compositionally biased region" description="Polar residues" evidence="2">
    <location>
        <begin position="1"/>
        <end position="20"/>
    </location>
</feature>
<gene>
    <name evidence="5" type="ORF">FPZ43_11520</name>
</gene>
<evidence type="ECO:0000313" key="5">
    <source>
        <dbReference type="EMBL" id="TWR28891.1"/>
    </source>
</evidence>
<keyword evidence="6" id="KW-1185">Reference proteome</keyword>
<protein>
    <submittedName>
        <fullName evidence="5">DUF2892 domain-containing protein</fullName>
    </submittedName>
</protein>
<feature type="domain" description="Inner membrane protein YgaP-like transmembrane" evidence="4">
    <location>
        <begin position="26"/>
        <end position="87"/>
    </location>
</feature>
<dbReference type="OrthoDB" id="9797595at2"/>
<evidence type="ECO:0000256" key="2">
    <source>
        <dbReference type="SAM" id="MobiDB-lite"/>
    </source>
</evidence>
<evidence type="ECO:0000259" key="3">
    <source>
        <dbReference type="Pfam" id="PF03364"/>
    </source>
</evidence>
<organism evidence="5 6">
    <name type="scientific">Mucilaginibacter pallidiroseus</name>
    <dbReference type="NCBI Taxonomy" id="2599295"/>
    <lineage>
        <taxon>Bacteria</taxon>
        <taxon>Pseudomonadati</taxon>
        <taxon>Bacteroidota</taxon>
        <taxon>Sphingobacteriia</taxon>
        <taxon>Sphingobacteriales</taxon>
        <taxon>Sphingobacteriaceae</taxon>
        <taxon>Mucilaginibacter</taxon>
    </lineage>
</organism>
<dbReference type="Proteomes" id="UP000320042">
    <property type="component" value="Unassembled WGS sequence"/>
</dbReference>
<reference evidence="5 6" key="1">
    <citation type="submission" date="2019-07" db="EMBL/GenBank/DDBJ databases">
        <authorList>
            <person name="Kim J."/>
        </authorList>
    </citation>
    <scope>NUCLEOTIDE SEQUENCE [LARGE SCALE GENOMIC DNA]</scope>
    <source>
        <strain evidence="6">dk17</strain>
    </source>
</reference>
<dbReference type="EMBL" id="VOEJ01000005">
    <property type="protein sequence ID" value="TWR28891.1"/>
    <property type="molecule type" value="Genomic_DNA"/>
</dbReference>
<evidence type="ECO:0000313" key="6">
    <source>
        <dbReference type="Proteomes" id="UP000320042"/>
    </source>
</evidence>
<dbReference type="InterPro" id="IPR047137">
    <property type="entry name" value="ORF3"/>
</dbReference>
<dbReference type="AlphaFoldDB" id="A0A563UBZ2"/>
<dbReference type="InterPro" id="IPR005031">
    <property type="entry name" value="COQ10_START"/>
</dbReference>
<dbReference type="RefSeq" id="WP_146382077.1">
    <property type="nucleotide sequence ID" value="NZ_VOEJ01000005.1"/>
</dbReference>
<feature type="domain" description="Coenzyme Q-binding protein COQ10 START" evidence="3">
    <location>
        <begin position="104"/>
        <end position="235"/>
    </location>
</feature>
<comment type="similarity">
    <text evidence="1">Belongs to the ribosome association toxin RatA family.</text>
</comment>
<dbReference type="Pfam" id="PF03364">
    <property type="entry name" value="Polyketide_cyc"/>
    <property type="match status" value="1"/>
</dbReference>
<evidence type="ECO:0000259" key="4">
    <source>
        <dbReference type="Pfam" id="PF11127"/>
    </source>
</evidence>
<dbReference type="Pfam" id="PF11127">
    <property type="entry name" value="YgaP-like_TM"/>
    <property type="match status" value="1"/>
</dbReference>
<feature type="region of interest" description="Disordered" evidence="2">
    <location>
        <begin position="1"/>
        <end position="25"/>
    </location>
</feature>
<comment type="caution">
    <text evidence="5">The sequence shown here is derived from an EMBL/GenBank/DDBJ whole genome shotgun (WGS) entry which is preliminary data.</text>
</comment>
<dbReference type="PANTHER" id="PTHR33824">
    <property type="entry name" value="POLYKETIDE CYCLASE/DEHYDRASE AND LIPID TRANSPORT SUPERFAMILY PROTEIN"/>
    <property type="match status" value="1"/>
</dbReference>
<dbReference type="InterPro" id="IPR021309">
    <property type="entry name" value="YgaP-like_TM"/>
</dbReference>
<accession>A0A563UBZ2</accession>
<dbReference type="PANTHER" id="PTHR33824:SF7">
    <property type="entry name" value="POLYKETIDE CYCLASE_DEHYDRASE AND LIPID TRANSPORT SUPERFAMILY PROTEIN"/>
    <property type="match status" value="1"/>
</dbReference>
<sequence length="259" mass="28177">MANSTKTSAPSDAKNPQTQEAGKHLTNVGTAGRVISLLGGAALAYHGWTKKDTAVGKSLTTAGAYLVLRGVSGFCAINKALQIDTAHSGAAGFEVTSSVTILKPRNEVYQFWRQLENLPKFMAYLEEVKQTGGKRSHWVAKVPRNIVTKEKLTTIAWDAEIEQEEKNSRISWRSLPGSEVENSGEVIFTDAQANLGTVVQATISYHPPLGIAGELAAKLLNPAFKELVKQDLRRFKRLLEAGEIPTIIGQTSGRKDENY</sequence>
<proteinExistence type="inferred from homology"/>
<name>A0A563UBZ2_9SPHI</name>
<evidence type="ECO:0000256" key="1">
    <source>
        <dbReference type="ARBA" id="ARBA00008918"/>
    </source>
</evidence>
<dbReference type="Gene3D" id="3.30.530.20">
    <property type="match status" value="1"/>
</dbReference>
<dbReference type="SUPFAM" id="SSF55961">
    <property type="entry name" value="Bet v1-like"/>
    <property type="match status" value="1"/>
</dbReference>